<organism evidence="1 2">
    <name type="scientific">Polaribacter glomeratus</name>
    <dbReference type="NCBI Taxonomy" id="102"/>
    <lineage>
        <taxon>Bacteria</taxon>
        <taxon>Pseudomonadati</taxon>
        <taxon>Bacteroidota</taxon>
        <taxon>Flavobacteriia</taxon>
        <taxon>Flavobacteriales</taxon>
        <taxon>Flavobacteriaceae</taxon>
    </lineage>
</organism>
<dbReference type="PANTHER" id="PTHR37694">
    <property type="entry name" value="SLR8022 PROTEIN"/>
    <property type="match status" value="1"/>
</dbReference>
<accession>A0A2S7WGK3</accession>
<evidence type="ECO:0000313" key="1">
    <source>
        <dbReference type="EMBL" id="PQJ76737.1"/>
    </source>
</evidence>
<gene>
    <name evidence="1" type="ORF">BTO16_12720</name>
</gene>
<dbReference type="PANTHER" id="PTHR37694:SF1">
    <property type="entry name" value="SLR8022 PROTEIN"/>
    <property type="match status" value="1"/>
</dbReference>
<dbReference type="EMBL" id="MSCM01000002">
    <property type="protein sequence ID" value="PQJ76737.1"/>
    <property type="molecule type" value="Genomic_DNA"/>
</dbReference>
<dbReference type="AlphaFoldDB" id="A0A2S7WGK3"/>
<keyword evidence="2" id="KW-1185">Reference proteome</keyword>
<proteinExistence type="predicted"/>
<protein>
    <submittedName>
        <fullName evidence="1">Cupin</fullName>
    </submittedName>
</protein>
<comment type="caution">
    <text evidence="1">The sequence shown here is derived from an EMBL/GenBank/DDBJ whole genome shotgun (WGS) entry which is preliminary data.</text>
</comment>
<evidence type="ECO:0000313" key="2">
    <source>
        <dbReference type="Proteomes" id="UP000239068"/>
    </source>
</evidence>
<name>A0A2S7WGK3_9FLAO</name>
<dbReference type="InterPro" id="IPR014710">
    <property type="entry name" value="RmlC-like_jellyroll"/>
</dbReference>
<reference evidence="1 2" key="1">
    <citation type="submission" date="2016-12" db="EMBL/GenBank/DDBJ databases">
        <title>Trade-off between light-utilization and light-protection in marine flavobacteria.</title>
        <authorList>
            <person name="Kumagai Y."/>
            <person name="Yoshizawa S."/>
            <person name="Kogure K."/>
            <person name="Iwasaki W."/>
        </authorList>
    </citation>
    <scope>NUCLEOTIDE SEQUENCE [LARGE SCALE GENOMIC DNA]</scope>
    <source>
        <strain evidence="1 2">ATCC 43844</strain>
    </source>
</reference>
<dbReference type="RefSeq" id="WP_105022053.1">
    <property type="nucleotide sequence ID" value="NZ_MSCM01000002.1"/>
</dbReference>
<dbReference type="Gene3D" id="2.60.120.10">
    <property type="entry name" value="Jelly Rolls"/>
    <property type="match status" value="1"/>
</dbReference>
<dbReference type="Proteomes" id="UP000239068">
    <property type="component" value="Unassembled WGS sequence"/>
</dbReference>
<dbReference type="OrthoDB" id="997205at2"/>
<dbReference type="InterPro" id="IPR011051">
    <property type="entry name" value="RmlC_Cupin_sf"/>
</dbReference>
<sequence>MITASINDNIIYKKDKPAITLLLETATTKEIRIVMRETQEMKEHSAPKPIVIEIFEGEILFGVHQKELRLKKGDLIALDANVPHNLLCKKDAIVRLTIAKTDSINRVNKVIS</sequence>
<dbReference type="SUPFAM" id="SSF51182">
    <property type="entry name" value="RmlC-like cupins"/>
    <property type="match status" value="1"/>
</dbReference>